<evidence type="ECO:0000313" key="2">
    <source>
        <dbReference type="Proteomes" id="UP001145114"/>
    </source>
</evidence>
<accession>A0ACC1HZ02</accession>
<dbReference type="Proteomes" id="UP001145114">
    <property type="component" value="Unassembled WGS sequence"/>
</dbReference>
<reference evidence="1" key="1">
    <citation type="submission" date="2022-06" db="EMBL/GenBank/DDBJ databases">
        <title>Phylogenomic reconstructions and comparative analyses of Kickxellomycotina fungi.</title>
        <authorList>
            <person name="Reynolds N.K."/>
            <person name="Stajich J.E."/>
            <person name="Barry K."/>
            <person name="Grigoriev I.V."/>
            <person name="Crous P."/>
            <person name="Smith M.E."/>
        </authorList>
    </citation>
    <scope>NUCLEOTIDE SEQUENCE</scope>
    <source>
        <strain evidence="1">RSA 2271</strain>
    </source>
</reference>
<name>A0ACC1HZ02_9FUNG</name>
<comment type="caution">
    <text evidence="1">The sequence shown here is derived from an EMBL/GenBank/DDBJ whole genome shotgun (WGS) entry which is preliminary data.</text>
</comment>
<gene>
    <name evidence="1" type="ORF">EV182_000145</name>
</gene>
<sequence>MQVLKSERLTYEVFDGLREIIIKSLSEVDLQAHYHMLLLAFGAETYRGLEARTALAKAWPNMGASAKQEVFNALCGPTQEGATLEEGTPGPADVREVTEAMGDIAIGSGPQKPTVTSTRAKSVISGHYRLKTESDLDYELEAEKARLAQEVCARVEEESLDSMFKLMGCDGDYYKFVEEHESEVEELMKFLPKKLAGRNEEEQQAALMPLLGRAIDMANEIWRPKDPTPKSPRQYYLYDTHKNPPIGTRLKPDALVSTDAQKRLDTAELVVEFKQNEDGGDVTTKGTQSIYGQLGVYARRVWAKQPMRRFVPVLLVHGLYVTLFLFARSKVHRIDIGSAIAGDKFNKTVVGHLLFLLSGKVSNFGVVLPSMSNNYWAALFSSPCQGLFCQRLGIEVDYKAIIRQQRQQQSTSPCPDNHPATSHFEVDNVARLSQPDLFGRIAFLAYGSFVDSNGKRTNAVLKFVRREAVRQAEGEAYGVLHWKEVPHVPELLLSGYADEWDSGVLECLVVADAGQSLRDCFIDDDVDARRDSELLERVATAVTRCLWDASQAGIHHRDISIGNICVDEDGTVYVIDWGCARVEPKTLQDYRDDLMGEFPGNPSLASLPGAKKVAGEEKRHDPFTGTPYFLSIRVLLRRKYRSVVDDIESLLYVLVYFVTKDIATFRNAHVWEKGLPAKKQALLKVAAFMNIGKFHTWTGLGDLEEPCLGFLRKLARCLFIDKKEGTSIMDQLLNDEKDPRMSYDLAHWLIELPQKATSPNSEGGPRQPQAPATVDQ</sequence>
<evidence type="ECO:0000313" key="1">
    <source>
        <dbReference type="EMBL" id="KAJ1680363.1"/>
    </source>
</evidence>
<keyword evidence="2" id="KW-1185">Reference proteome</keyword>
<organism evidence="1 2">
    <name type="scientific">Spiromyces aspiralis</name>
    <dbReference type="NCBI Taxonomy" id="68401"/>
    <lineage>
        <taxon>Eukaryota</taxon>
        <taxon>Fungi</taxon>
        <taxon>Fungi incertae sedis</taxon>
        <taxon>Zoopagomycota</taxon>
        <taxon>Kickxellomycotina</taxon>
        <taxon>Kickxellomycetes</taxon>
        <taxon>Kickxellales</taxon>
        <taxon>Kickxellaceae</taxon>
        <taxon>Spiromyces</taxon>
    </lineage>
</organism>
<dbReference type="EMBL" id="JAMZIH010000004">
    <property type="protein sequence ID" value="KAJ1680363.1"/>
    <property type="molecule type" value="Genomic_DNA"/>
</dbReference>
<protein>
    <submittedName>
        <fullName evidence="1">Uncharacterized protein</fullName>
    </submittedName>
</protein>
<proteinExistence type="predicted"/>